<comment type="caution">
    <text evidence="1">The sequence shown here is derived from an EMBL/GenBank/DDBJ whole genome shotgun (WGS) entry which is preliminary data.</text>
</comment>
<evidence type="ECO:0000313" key="2">
    <source>
        <dbReference type="Proteomes" id="UP000252355"/>
    </source>
</evidence>
<sequence>MPVPPSPARHDGPPAANPPLVCLTGIDGCGKSTHIRGLSEWLANTHGRRAAHLHVWEIAHNPRYHHHPFIADPAAVHRYLALLSGGPRALFIFHGLLESLHLVRQARPDLILANGYWYKYAFTEALTGTDPQWLRTFAAVFPRPVVTVLLDLDPALAWSRKSTVTPYECGFQPPSEATFVAFQSRLRASLRDEAAREGWPVVAVDRPPAAVGADLIRILETEVLPRWT</sequence>
<keyword evidence="1" id="KW-0808">Transferase</keyword>
<organism evidence="1 2">
    <name type="scientific">Candidatus Ozemobacter sibiricus</name>
    <dbReference type="NCBI Taxonomy" id="2268124"/>
    <lineage>
        <taxon>Bacteria</taxon>
        <taxon>Candidatus Ozemobacteria</taxon>
        <taxon>Candidatus Ozemobacterales</taxon>
        <taxon>Candidatus Ozemobacteraceae</taxon>
        <taxon>Candidatus Ozemobacter</taxon>
    </lineage>
</organism>
<evidence type="ECO:0000313" key="1">
    <source>
        <dbReference type="EMBL" id="RCK79087.1"/>
    </source>
</evidence>
<keyword evidence="1" id="KW-0418">Kinase</keyword>
<dbReference type="Gene3D" id="3.40.50.300">
    <property type="entry name" value="P-loop containing nucleotide triphosphate hydrolases"/>
    <property type="match status" value="1"/>
</dbReference>
<protein>
    <submittedName>
        <fullName evidence="1">Thymidylate kinase</fullName>
    </submittedName>
</protein>
<dbReference type="Proteomes" id="UP000252355">
    <property type="component" value="Unassembled WGS sequence"/>
</dbReference>
<dbReference type="SUPFAM" id="SSF52540">
    <property type="entry name" value="P-loop containing nucleoside triphosphate hydrolases"/>
    <property type="match status" value="1"/>
</dbReference>
<dbReference type="InterPro" id="IPR027417">
    <property type="entry name" value="P-loop_NTPase"/>
</dbReference>
<name>A0A367ZML1_9BACT</name>
<proteinExistence type="predicted"/>
<reference evidence="1 2" key="1">
    <citation type="submission" date="2018-05" db="EMBL/GenBank/DDBJ databases">
        <title>A metagenomic window into the 2 km-deep terrestrial subsurface aquifer revealed taxonomically and functionally diverse microbial community comprising novel uncultured bacterial lineages.</title>
        <authorList>
            <person name="Kadnikov V.V."/>
            <person name="Mardanov A.V."/>
            <person name="Beletsky A.V."/>
            <person name="Banks D."/>
            <person name="Pimenov N.V."/>
            <person name="Frank Y.A."/>
            <person name="Karnachuk O.V."/>
            <person name="Ravin N.V."/>
        </authorList>
    </citation>
    <scope>NUCLEOTIDE SEQUENCE [LARGE SCALE GENOMIC DNA]</scope>
    <source>
        <strain evidence="1">BY5</strain>
    </source>
</reference>
<accession>A0A367ZML1</accession>
<dbReference type="GO" id="GO:0016301">
    <property type="term" value="F:kinase activity"/>
    <property type="evidence" value="ECO:0007669"/>
    <property type="project" value="UniProtKB-KW"/>
</dbReference>
<dbReference type="AlphaFoldDB" id="A0A367ZML1"/>
<gene>
    <name evidence="1" type="ORF">OZSIB_0429</name>
</gene>
<dbReference type="EMBL" id="QOQW01000016">
    <property type="protein sequence ID" value="RCK79087.1"/>
    <property type="molecule type" value="Genomic_DNA"/>
</dbReference>